<organism evidence="1 2">
    <name type="scientific">Candidatus Butyricicoccus avistercoris</name>
    <dbReference type="NCBI Taxonomy" id="2838518"/>
    <lineage>
        <taxon>Bacteria</taxon>
        <taxon>Bacillati</taxon>
        <taxon>Bacillota</taxon>
        <taxon>Clostridia</taxon>
        <taxon>Eubacteriales</taxon>
        <taxon>Butyricicoccaceae</taxon>
        <taxon>Butyricicoccus</taxon>
    </lineage>
</organism>
<evidence type="ECO:0000313" key="2">
    <source>
        <dbReference type="Proteomes" id="UP000886808"/>
    </source>
</evidence>
<reference evidence="1" key="1">
    <citation type="journal article" date="2021" name="PeerJ">
        <title>Extensive microbial diversity within the chicken gut microbiome revealed by metagenomics and culture.</title>
        <authorList>
            <person name="Gilroy R."/>
            <person name="Ravi A."/>
            <person name="Getino M."/>
            <person name="Pursley I."/>
            <person name="Horton D.L."/>
            <person name="Alikhan N.F."/>
            <person name="Baker D."/>
            <person name="Gharbi K."/>
            <person name="Hall N."/>
            <person name="Watson M."/>
            <person name="Adriaenssens E.M."/>
            <person name="Foster-Nyarko E."/>
            <person name="Jarju S."/>
            <person name="Secka A."/>
            <person name="Antonio M."/>
            <person name="Oren A."/>
            <person name="Chaudhuri R.R."/>
            <person name="La Ragione R."/>
            <person name="Hildebrand F."/>
            <person name="Pallen M.J."/>
        </authorList>
    </citation>
    <scope>NUCLEOTIDE SEQUENCE</scope>
    <source>
        <strain evidence="1">CHK193-4272</strain>
    </source>
</reference>
<sequence>MECKKLNINIKSENIVPFRNSAYYVPVNSEIDIFTETQEIIFNLSMGKPIEIVFDEKMNSYLSRRILDFMCGILYAYNGSIIKKSANNFIFLPFKIDCKLENNKSVDFV</sequence>
<keyword evidence="1" id="KW-0132">Cell division</keyword>
<dbReference type="InterPro" id="IPR038594">
    <property type="entry name" value="SepF-like_sf"/>
</dbReference>
<dbReference type="GO" id="GO:0090529">
    <property type="term" value="P:cell septum assembly"/>
    <property type="evidence" value="ECO:0007669"/>
    <property type="project" value="InterPro"/>
</dbReference>
<protein>
    <submittedName>
        <fullName evidence="1">Cell division protein SepF</fullName>
    </submittedName>
</protein>
<dbReference type="Proteomes" id="UP000886808">
    <property type="component" value="Unassembled WGS sequence"/>
</dbReference>
<dbReference type="Gene3D" id="3.30.110.150">
    <property type="entry name" value="SepF-like protein"/>
    <property type="match status" value="1"/>
</dbReference>
<dbReference type="AlphaFoldDB" id="A0A9D1TIG9"/>
<proteinExistence type="predicted"/>
<keyword evidence="1" id="KW-0131">Cell cycle</keyword>
<name>A0A9D1TIG9_9FIRM</name>
<evidence type="ECO:0000313" key="1">
    <source>
        <dbReference type="EMBL" id="HIV61950.1"/>
    </source>
</evidence>
<dbReference type="InterPro" id="IPR007561">
    <property type="entry name" value="Cell_div_SepF/SepF-rel"/>
</dbReference>
<dbReference type="EMBL" id="DXIE01000026">
    <property type="protein sequence ID" value="HIV61950.1"/>
    <property type="molecule type" value="Genomic_DNA"/>
</dbReference>
<reference evidence="1" key="2">
    <citation type="submission" date="2021-04" db="EMBL/GenBank/DDBJ databases">
        <authorList>
            <person name="Gilroy R."/>
        </authorList>
    </citation>
    <scope>NUCLEOTIDE SEQUENCE</scope>
    <source>
        <strain evidence="1">CHK193-4272</strain>
    </source>
</reference>
<dbReference type="Pfam" id="PF04472">
    <property type="entry name" value="SepF"/>
    <property type="match status" value="1"/>
</dbReference>
<comment type="caution">
    <text evidence="1">The sequence shown here is derived from an EMBL/GenBank/DDBJ whole genome shotgun (WGS) entry which is preliminary data.</text>
</comment>
<accession>A0A9D1TIG9</accession>
<gene>
    <name evidence="1" type="ORF">H9746_03760</name>
</gene>